<dbReference type="Gene3D" id="3.40.33.10">
    <property type="entry name" value="CAP"/>
    <property type="match status" value="1"/>
</dbReference>
<dbReference type="PANTHER" id="PTHR31157">
    <property type="entry name" value="SCP DOMAIN-CONTAINING PROTEIN"/>
    <property type="match status" value="1"/>
</dbReference>
<feature type="compositionally biased region" description="Low complexity" evidence="1">
    <location>
        <begin position="150"/>
        <end position="167"/>
    </location>
</feature>
<feature type="region of interest" description="Disordered" evidence="1">
    <location>
        <begin position="26"/>
        <end position="65"/>
    </location>
</feature>
<dbReference type="InterPro" id="IPR035940">
    <property type="entry name" value="CAP_sf"/>
</dbReference>
<gene>
    <name evidence="4" type="ORF">CONCODRAFT_8597</name>
</gene>
<sequence length="292" mass="30853">MQPKSLITALAMFVQVSQSIPHYEITFNPQAPSPTSTTQPPSNNSASPSAGNAPSMPDFSPGSPEYIQAQNLYSQINQYISQYESGSLPSSTTSSPSSYDIMNRMGNFVNQLLNSSTNNGATAYTQATQPASAVPQSLQTTLPAPQPTYAASSPSPSGSDDSSDAIGSATNFSPSDFLVLINQYRAENNAPPLAIVKALAEDAVQHASYMLSINDLTHDRPQGDDMATSFKQKGYNSGGSIGECIAEGALTTNDVFNAWKTSPDHAAIMRNADYKSLGVALVQNMASAEFSN</sequence>
<dbReference type="EMBL" id="KQ964551">
    <property type="protein sequence ID" value="KXN69015.1"/>
    <property type="molecule type" value="Genomic_DNA"/>
</dbReference>
<dbReference type="SUPFAM" id="SSF55797">
    <property type="entry name" value="PR-1-like"/>
    <property type="match status" value="1"/>
</dbReference>
<feature type="signal peptide" evidence="2">
    <location>
        <begin position="1"/>
        <end position="19"/>
    </location>
</feature>
<proteinExistence type="predicted"/>
<evidence type="ECO:0000256" key="2">
    <source>
        <dbReference type="SAM" id="SignalP"/>
    </source>
</evidence>
<feature type="compositionally biased region" description="Low complexity" evidence="1">
    <location>
        <begin position="28"/>
        <end position="55"/>
    </location>
</feature>
<dbReference type="CDD" id="cd05379">
    <property type="entry name" value="CAP_bacterial"/>
    <property type="match status" value="1"/>
</dbReference>
<name>A0A137P1S6_CONC2</name>
<feature type="domain" description="SCP" evidence="3">
    <location>
        <begin position="180"/>
        <end position="284"/>
    </location>
</feature>
<accession>A0A137P1S6</accession>
<keyword evidence="2" id="KW-0732">Signal</keyword>
<dbReference type="Proteomes" id="UP000070444">
    <property type="component" value="Unassembled WGS sequence"/>
</dbReference>
<organism evidence="4 5">
    <name type="scientific">Conidiobolus coronatus (strain ATCC 28846 / CBS 209.66 / NRRL 28638)</name>
    <name type="common">Delacroixia coronata</name>
    <dbReference type="NCBI Taxonomy" id="796925"/>
    <lineage>
        <taxon>Eukaryota</taxon>
        <taxon>Fungi</taxon>
        <taxon>Fungi incertae sedis</taxon>
        <taxon>Zoopagomycota</taxon>
        <taxon>Entomophthoromycotina</taxon>
        <taxon>Entomophthoromycetes</taxon>
        <taxon>Entomophthorales</taxon>
        <taxon>Ancylistaceae</taxon>
        <taxon>Conidiobolus</taxon>
    </lineage>
</organism>
<evidence type="ECO:0000313" key="5">
    <source>
        <dbReference type="Proteomes" id="UP000070444"/>
    </source>
</evidence>
<dbReference type="PANTHER" id="PTHR31157:SF1">
    <property type="entry name" value="SCP DOMAIN-CONTAINING PROTEIN"/>
    <property type="match status" value="1"/>
</dbReference>
<feature type="chain" id="PRO_5007294345" description="SCP domain-containing protein" evidence="2">
    <location>
        <begin position="20"/>
        <end position="292"/>
    </location>
</feature>
<reference evidence="4 5" key="1">
    <citation type="journal article" date="2015" name="Genome Biol. Evol.">
        <title>Phylogenomic analyses indicate that early fungi evolved digesting cell walls of algal ancestors of land plants.</title>
        <authorList>
            <person name="Chang Y."/>
            <person name="Wang S."/>
            <person name="Sekimoto S."/>
            <person name="Aerts A.L."/>
            <person name="Choi C."/>
            <person name="Clum A."/>
            <person name="LaButti K.M."/>
            <person name="Lindquist E.A."/>
            <person name="Yee Ngan C."/>
            <person name="Ohm R.A."/>
            <person name="Salamov A.A."/>
            <person name="Grigoriev I.V."/>
            <person name="Spatafora J.W."/>
            <person name="Berbee M.L."/>
        </authorList>
    </citation>
    <scope>NUCLEOTIDE SEQUENCE [LARGE SCALE GENOMIC DNA]</scope>
    <source>
        <strain evidence="4 5">NRRL 28638</strain>
    </source>
</reference>
<dbReference type="InterPro" id="IPR014044">
    <property type="entry name" value="CAP_dom"/>
</dbReference>
<feature type="compositionally biased region" description="Polar residues" evidence="1">
    <location>
        <begin position="126"/>
        <end position="143"/>
    </location>
</feature>
<dbReference type="AlphaFoldDB" id="A0A137P1S6"/>
<feature type="region of interest" description="Disordered" evidence="1">
    <location>
        <begin position="126"/>
        <end position="167"/>
    </location>
</feature>
<dbReference type="Pfam" id="PF00188">
    <property type="entry name" value="CAP"/>
    <property type="match status" value="1"/>
</dbReference>
<evidence type="ECO:0000313" key="4">
    <source>
        <dbReference type="EMBL" id="KXN69015.1"/>
    </source>
</evidence>
<dbReference type="OrthoDB" id="568194at2759"/>
<protein>
    <recommendedName>
        <fullName evidence="3">SCP domain-containing protein</fullName>
    </recommendedName>
</protein>
<evidence type="ECO:0000259" key="3">
    <source>
        <dbReference type="Pfam" id="PF00188"/>
    </source>
</evidence>
<evidence type="ECO:0000256" key="1">
    <source>
        <dbReference type="SAM" id="MobiDB-lite"/>
    </source>
</evidence>
<keyword evidence="5" id="KW-1185">Reference proteome</keyword>